<keyword evidence="1" id="KW-0812">Transmembrane</keyword>
<keyword evidence="1" id="KW-0472">Membrane</keyword>
<dbReference type="EMBL" id="LT635614">
    <property type="protein sequence ID" value="VUZ93463.1"/>
    <property type="molecule type" value="Genomic_DNA"/>
</dbReference>
<dbReference type="EMBL" id="LT615241">
    <property type="protein sequence ID" value="SCO65252.1"/>
    <property type="molecule type" value="Genomic_DNA"/>
</dbReference>
<name>A0A1G4GRP8_PLAVI</name>
<proteinExistence type="predicted"/>
<evidence type="ECO:0000313" key="3">
    <source>
        <dbReference type="EMBL" id="SCO65252.1"/>
    </source>
</evidence>
<dbReference type="Proteomes" id="UP000196402">
    <property type="component" value="Chromosome 3"/>
</dbReference>
<feature type="signal peptide" evidence="2">
    <location>
        <begin position="1"/>
        <end position="24"/>
    </location>
</feature>
<evidence type="ECO:0000313" key="5">
    <source>
        <dbReference type="Proteomes" id="UP000196402"/>
    </source>
</evidence>
<dbReference type="VEuPathDB" id="PlasmoDB:PVW1_030008500"/>
<accession>A0A1G4GRP8</accession>
<feature type="chain" id="PRO_5011894258" evidence="2">
    <location>
        <begin position="25"/>
        <end position="220"/>
    </location>
</feature>
<gene>
    <name evidence="4" type="ORF">PVP01_0301500</name>
    <name evidence="3" type="ORF">PVT01_030006200</name>
</gene>
<keyword evidence="2" id="KW-0732">Signal</keyword>
<dbReference type="VEuPathDB" id="PlasmoDB:PVP01_0301500"/>
<evidence type="ECO:0000256" key="1">
    <source>
        <dbReference type="SAM" id="Phobius"/>
    </source>
</evidence>
<dbReference type="Proteomes" id="UP000220605">
    <property type="component" value="Chromosome 3"/>
</dbReference>
<sequence>MNSFSFIRSFAIILFVGIFQYHNADNTSGKIIPQRKTLDSSKYSNYSRLLAGGEADAESNLAKSNLVKSSSGKTNVDKSNDKKIQNQTATVSDKKKKPRDYNIFKRADSYYEKKVFGRLNNIYDLVGDRNIDDRECWMTILHNISMIYAFPSLLLSSSFVFLLISDRGSQLRYDSFVIFLISSIIYIYTFIKILKYHVLLEKEDKHEFSDYVNVFKSMFA</sequence>
<dbReference type="VEuPathDB" id="PlasmoDB:PVPAM_030005900"/>
<feature type="transmembrane region" description="Helical" evidence="1">
    <location>
        <begin position="146"/>
        <end position="164"/>
    </location>
</feature>
<protein>
    <submittedName>
        <fullName evidence="3">Uncharacterized protein</fullName>
    </submittedName>
</protein>
<organism evidence="3 5">
    <name type="scientific">Plasmodium vivax</name>
    <name type="common">malaria parasite P. vivax</name>
    <dbReference type="NCBI Taxonomy" id="5855"/>
    <lineage>
        <taxon>Eukaryota</taxon>
        <taxon>Sar</taxon>
        <taxon>Alveolata</taxon>
        <taxon>Apicomplexa</taxon>
        <taxon>Aconoidasida</taxon>
        <taxon>Haemosporida</taxon>
        <taxon>Plasmodiidae</taxon>
        <taxon>Plasmodium</taxon>
        <taxon>Plasmodium (Plasmodium)</taxon>
    </lineage>
</organism>
<evidence type="ECO:0000313" key="6">
    <source>
        <dbReference type="Proteomes" id="UP000220605"/>
    </source>
</evidence>
<evidence type="ECO:0000313" key="4">
    <source>
        <dbReference type="EMBL" id="VUZ93463.1"/>
    </source>
</evidence>
<keyword evidence="1" id="KW-1133">Transmembrane helix</keyword>
<reference evidence="5 6" key="1">
    <citation type="submission" date="2016-07" db="EMBL/GenBank/DDBJ databases">
        <authorList>
            <consortium name="Pathogen Informatics"/>
        </authorList>
    </citation>
    <scope>NUCLEOTIDE SEQUENCE [LARGE SCALE GENOMIC DNA]</scope>
</reference>
<dbReference type="InterPro" id="IPR022139">
    <property type="entry name" value="Fam-L/Fam-M-like_plasmodium"/>
</dbReference>
<dbReference type="AlphaFoldDB" id="A0A1G4GRP8"/>
<feature type="transmembrane region" description="Helical" evidence="1">
    <location>
        <begin position="176"/>
        <end position="194"/>
    </location>
</feature>
<dbReference type="OrthoDB" id="384675at2759"/>
<dbReference type="Pfam" id="PF12420">
    <property type="entry name" value="DUF3671"/>
    <property type="match status" value="1"/>
</dbReference>
<evidence type="ECO:0000256" key="2">
    <source>
        <dbReference type="SAM" id="SignalP"/>
    </source>
</evidence>